<protein>
    <submittedName>
        <fullName evidence="1">Uncharacterized protein</fullName>
    </submittedName>
</protein>
<sequence>ESRGGNTVGQRQIRAPDKRHHHEFIWALGHGLWSAAVSSIQLVYGRGLCSSEVVVTTLQNNVLLFGPMEAPHLVSM</sequence>
<proteinExistence type="predicted"/>
<dbReference type="AlphaFoldDB" id="A0A453CHS4"/>
<reference evidence="2" key="1">
    <citation type="journal article" date="2014" name="Science">
        <title>Ancient hybridizations among the ancestral genomes of bread wheat.</title>
        <authorList>
            <consortium name="International Wheat Genome Sequencing Consortium,"/>
            <person name="Marcussen T."/>
            <person name="Sandve S.R."/>
            <person name="Heier L."/>
            <person name="Spannagl M."/>
            <person name="Pfeifer M."/>
            <person name="Jakobsen K.S."/>
            <person name="Wulff B.B."/>
            <person name="Steuernagel B."/>
            <person name="Mayer K.F."/>
            <person name="Olsen O.A."/>
        </authorList>
    </citation>
    <scope>NUCLEOTIDE SEQUENCE [LARGE SCALE GENOMIC DNA]</scope>
    <source>
        <strain evidence="2">cv. AL8/78</strain>
    </source>
</reference>
<reference evidence="2" key="2">
    <citation type="journal article" date="2017" name="Nat. Plants">
        <title>The Aegilops tauschii genome reveals multiple impacts of transposons.</title>
        <authorList>
            <person name="Zhao G."/>
            <person name="Zou C."/>
            <person name="Li K."/>
            <person name="Wang K."/>
            <person name="Li T."/>
            <person name="Gao L."/>
            <person name="Zhang X."/>
            <person name="Wang H."/>
            <person name="Yang Z."/>
            <person name="Liu X."/>
            <person name="Jiang W."/>
            <person name="Mao L."/>
            <person name="Kong X."/>
            <person name="Jiao Y."/>
            <person name="Jia J."/>
        </authorList>
    </citation>
    <scope>NUCLEOTIDE SEQUENCE [LARGE SCALE GENOMIC DNA]</scope>
    <source>
        <strain evidence="2">cv. AL8/78</strain>
    </source>
</reference>
<evidence type="ECO:0000313" key="1">
    <source>
        <dbReference type="EnsemblPlants" id="AET2Gv20853300.2"/>
    </source>
</evidence>
<dbReference type="EnsemblPlants" id="AET2Gv20853300.2">
    <property type="protein sequence ID" value="AET2Gv20853300.2"/>
    <property type="gene ID" value="AET2Gv20853300"/>
</dbReference>
<evidence type="ECO:0000313" key="2">
    <source>
        <dbReference type="Proteomes" id="UP000015105"/>
    </source>
</evidence>
<reference evidence="1" key="4">
    <citation type="submission" date="2019-03" db="UniProtKB">
        <authorList>
            <consortium name="EnsemblPlants"/>
        </authorList>
    </citation>
    <scope>IDENTIFICATION</scope>
</reference>
<keyword evidence="2" id="KW-1185">Reference proteome</keyword>
<name>A0A453CHS4_AEGTS</name>
<dbReference type="Gramene" id="AET2Gv20853300.2">
    <property type="protein sequence ID" value="AET2Gv20853300.2"/>
    <property type="gene ID" value="AET2Gv20853300"/>
</dbReference>
<accession>A0A453CHS4</accession>
<dbReference type="Proteomes" id="UP000015105">
    <property type="component" value="Chromosome 2D"/>
</dbReference>
<reference evidence="1" key="3">
    <citation type="journal article" date="2017" name="Nature">
        <title>Genome sequence of the progenitor of the wheat D genome Aegilops tauschii.</title>
        <authorList>
            <person name="Luo M.C."/>
            <person name="Gu Y.Q."/>
            <person name="Puiu D."/>
            <person name="Wang H."/>
            <person name="Twardziok S.O."/>
            <person name="Deal K.R."/>
            <person name="Huo N."/>
            <person name="Zhu T."/>
            <person name="Wang L."/>
            <person name="Wang Y."/>
            <person name="McGuire P.E."/>
            <person name="Liu S."/>
            <person name="Long H."/>
            <person name="Ramasamy R.K."/>
            <person name="Rodriguez J.C."/>
            <person name="Van S.L."/>
            <person name="Yuan L."/>
            <person name="Wang Z."/>
            <person name="Xia Z."/>
            <person name="Xiao L."/>
            <person name="Anderson O.D."/>
            <person name="Ouyang S."/>
            <person name="Liang Y."/>
            <person name="Zimin A.V."/>
            <person name="Pertea G."/>
            <person name="Qi P."/>
            <person name="Bennetzen J.L."/>
            <person name="Dai X."/>
            <person name="Dawson M.W."/>
            <person name="Muller H.G."/>
            <person name="Kugler K."/>
            <person name="Rivarola-Duarte L."/>
            <person name="Spannagl M."/>
            <person name="Mayer K.F.X."/>
            <person name="Lu F.H."/>
            <person name="Bevan M.W."/>
            <person name="Leroy P."/>
            <person name="Li P."/>
            <person name="You F.M."/>
            <person name="Sun Q."/>
            <person name="Liu Z."/>
            <person name="Lyons E."/>
            <person name="Wicker T."/>
            <person name="Salzberg S.L."/>
            <person name="Devos K.M."/>
            <person name="Dvorak J."/>
        </authorList>
    </citation>
    <scope>NUCLEOTIDE SEQUENCE [LARGE SCALE GENOMIC DNA]</scope>
    <source>
        <strain evidence="1">cv. AL8/78</strain>
    </source>
</reference>
<reference evidence="1" key="5">
    <citation type="journal article" date="2021" name="G3 (Bethesda)">
        <title>Aegilops tauschii genome assembly Aet v5.0 features greater sequence contiguity and improved annotation.</title>
        <authorList>
            <person name="Wang L."/>
            <person name="Zhu T."/>
            <person name="Rodriguez J.C."/>
            <person name="Deal K.R."/>
            <person name="Dubcovsky J."/>
            <person name="McGuire P.E."/>
            <person name="Lux T."/>
            <person name="Spannagl M."/>
            <person name="Mayer K.F.X."/>
            <person name="Baldrich P."/>
            <person name="Meyers B.C."/>
            <person name="Huo N."/>
            <person name="Gu Y.Q."/>
            <person name="Zhou H."/>
            <person name="Devos K.M."/>
            <person name="Bennetzen J.L."/>
            <person name="Unver T."/>
            <person name="Budak H."/>
            <person name="Gulick P.J."/>
            <person name="Galiba G."/>
            <person name="Kalapos B."/>
            <person name="Nelson D.R."/>
            <person name="Li P."/>
            <person name="You F.M."/>
            <person name="Luo M.C."/>
            <person name="Dvorak J."/>
        </authorList>
    </citation>
    <scope>NUCLEOTIDE SEQUENCE [LARGE SCALE GENOMIC DNA]</scope>
    <source>
        <strain evidence="1">cv. AL8/78</strain>
    </source>
</reference>
<organism evidence="1 2">
    <name type="scientific">Aegilops tauschii subsp. strangulata</name>
    <name type="common">Goatgrass</name>
    <dbReference type="NCBI Taxonomy" id="200361"/>
    <lineage>
        <taxon>Eukaryota</taxon>
        <taxon>Viridiplantae</taxon>
        <taxon>Streptophyta</taxon>
        <taxon>Embryophyta</taxon>
        <taxon>Tracheophyta</taxon>
        <taxon>Spermatophyta</taxon>
        <taxon>Magnoliopsida</taxon>
        <taxon>Liliopsida</taxon>
        <taxon>Poales</taxon>
        <taxon>Poaceae</taxon>
        <taxon>BOP clade</taxon>
        <taxon>Pooideae</taxon>
        <taxon>Triticodae</taxon>
        <taxon>Triticeae</taxon>
        <taxon>Triticinae</taxon>
        <taxon>Aegilops</taxon>
    </lineage>
</organism>